<dbReference type="GO" id="GO:0031267">
    <property type="term" value="F:small GTPase binding"/>
    <property type="evidence" value="ECO:0007669"/>
    <property type="project" value="TreeGrafter"/>
</dbReference>
<evidence type="ECO:0000256" key="2">
    <source>
        <dbReference type="ARBA" id="ARBA00022448"/>
    </source>
</evidence>
<dbReference type="Pfam" id="PF04603">
    <property type="entry name" value="Mog1"/>
    <property type="match status" value="1"/>
</dbReference>
<keyword evidence="2" id="KW-0813">Transport</keyword>
<dbReference type="GO" id="GO:0006606">
    <property type="term" value="P:protein import into nucleus"/>
    <property type="evidence" value="ECO:0007669"/>
    <property type="project" value="TreeGrafter"/>
</dbReference>
<dbReference type="Gene3D" id="3.40.1000.10">
    <property type="entry name" value="Mog1/PsbP, alpha/beta/alpha sandwich"/>
    <property type="match status" value="1"/>
</dbReference>
<keyword evidence="3" id="KW-0653">Protein transport</keyword>
<comment type="similarity">
    <text evidence="1">Belongs to the MOG1 family.</text>
</comment>
<keyword evidence="5" id="KW-1185">Reference proteome</keyword>
<dbReference type="SUPFAM" id="SSF55724">
    <property type="entry name" value="Mog1p/PsbP-like"/>
    <property type="match status" value="1"/>
</dbReference>
<dbReference type="PANTHER" id="PTHR15837:SF0">
    <property type="entry name" value="RAN GUANINE NUCLEOTIDE RELEASE FACTOR"/>
    <property type="match status" value="1"/>
</dbReference>
<dbReference type="InterPro" id="IPR007681">
    <property type="entry name" value="Mog1"/>
</dbReference>
<proteinExistence type="inferred from homology"/>
<dbReference type="OrthoDB" id="10255285at2759"/>
<name>A0A061JD81_TRYRA</name>
<organism evidence="4 5">
    <name type="scientific">Trypanosoma rangeli SC58</name>
    <dbReference type="NCBI Taxonomy" id="429131"/>
    <lineage>
        <taxon>Eukaryota</taxon>
        <taxon>Discoba</taxon>
        <taxon>Euglenozoa</taxon>
        <taxon>Kinetoplastea</taxon>
        <taxon>Metakinetoplastina</taxon>
        <taxon>Trypanosomatida</taxon>
        <taxon>Trypanosomatidae</taxon>
        <taxon>Trypanosoma</taxon>
        <taxon>Herpetosoma</taxon>
    </lineage>
</organism>
<dbReference type="InterPro" id="IPR016123">
    <property type="entry name" value="Mog1/PsbP_a/b/a-sand"/>
</dbReference>
<dbReference type="GO" id="GO:0005085">
    <property type="term" value="F:guanyl-nucleotide exchange factor activity"/>
    <property type="evidence" value="ECO:0007669"/>
    <property type="project" value="TreeGrafter"/>
</dbReference>
<evidence type="ECO:0000313" key="4">
    <source>
        <dbReference type="EMBL" id="ESL11297.1"/>
    </source>
</evidence>
<dbReference type="Proteomes" id="UP000031737">
    <property type="component" value="Unassembled WGS sequence"/>
</dbReference>
<comment type="caution">
    <text evidence="4">The sequence shown here is derived from an EMBL/GenBank/DDBJ whole genome shotgun (WGS) entry which is preliminary data.</text>
</comment>
<dbReference type="GO" id="GO:0005634">
    <property type="term" value="C:nucleus"/>
    <property type="evidence" value="ECO:0007669"/>
    <property type="project" value="TreeGrafter"/>
</dbReference>
<dbReference type="AlphaFoldDB" id="A0A061JD81"/>
<evidence type="ECO:0000256" key="3">
    <source>
        <dbReference type="ARBA" id="ARBA00022927"/>
    </source>
</evidence>
<protein>
    <submittedName>
        <fullName evidence="4">Ran-binding protein</fullName>
    </submittedName>
</protein>
<dbReference type="PANTHER" id="PTHR15837">
    <property type="entry name" value="RAN GUANINE NUCLEOTIDE RELEASE FACTOR"/>
    <property type="match status" value="1"/>
</dbReference>
<accession>A0A061JD81</accession>
<reference evidence="4 5" key="1">
    <citation type="submission" date="2013-07" db="EMBL/GenBank/DDBJ databases">
        <authorList>
            <person name="Stoco P.H."/>
            <person name="Wagner G."/>
            <person name="Gerber A."/>
            <person name="Zaha A."/>
            <person name="Thompson C."/>
            <person name="Bartholomeu D.C."/>
            <person name="Luckemeyer D.D."/>
            <person name="Bahia D."/>
            <person name="Loreto E."/>
            <person name="Prestes E.B."/>
            <person name="Lima F.M."/>
            <person name="Rodrigues-Luiz G."/>
            <person name="Vallejo G.A."/>
            <person name="Filho J.F."/>
            <person name="Monteiro K.M."/>
            <person name="Tyler K.M."/>
            <person name="de Almeida L.G."/>
            <person name="Ortiz M.F."/>
            <person name="Siervo M.A."/>
            <person name="de Moraes M.H."/>
            <person name="Cunha O.L."/>
            <person name="Mendonca-Neto R."/>
            <person name="Silva R."/>
            <person name="Teixeira S.M."/>
            <person name="Murta S.M."/>
            <person name="Sincero T.C."/>
            <person name="Mendes T.A."/>
            <person name="Urmenyi T.P."/>
            <person name="Silva V.G."/>
            <person name="da Rocha W.D."/>
            <person name="Andersson B."/>
            <person name="Romanha A.J."/>
            <person name="Steindel M."/>
            <person name="de Vasconcelos A.T."/>
            <person name="Grisard E.C."/>
        </authorList>
    </citation>
    <scope>NUCLEOTIDE SEQUENCE [LARGE SCALE GENOMIC DNA]</scope>
    <source>
        <strain evidence="4 5">SC58</strain>
    </source>
</reference>
<dbReference type="EMBL" id="AUPL01000956">
    <property type="protein sequence ID" value="ESL11297.1"/>
    <property type="molecule type" value="Genomic_DNA"/>
</dbReference>
<evidence type="ECO:0000313" key="5">
    <source>
        <dbReference type="Proteomes" id="UP000031737"/>
    </source>
</evidence>
<dbReference type="VEuPathDB" id="TriTrypDB:TRSC58_00956"/>
<sequence>MCLVCRTPAAATRKMSGEREVELFGGAIRCRLPATAVDVSDFRQVPDTQEVYTEAETGVCIIVELLARQADVRDEDCGAFFFSDLARANDCRDGDFKLDAQRPIALTDYPHVAQLPSGAAAASGRRCAYGCVASGLQRISKFKNEQGKENEVFVALAVLRFLPSISSDVVLSVSAPQWIHPESSEACVVRHLRGREEVLAVLQRAVSSFEVRDWSLFVPED</sequence>
<gene>
    <name evidence="4" type="ORF">TRSC58_00956</name>
</gene>
<evidence type="ECO:0000256" key="1">
    <source>
        <dbReference type="ARBA" id="ARBA00010307"/>
    </source>
</evidence>